<proteinExistence type="predicted"/>
<evidence type="ECO:0000259" key="8">
    <source>
        <dbReference type="Pfam" id="PF06808"/>
    </source>
</evidence>
<evidence type="ECO:0000256" key="1">
    <source>
        <dbReference type="ARBA" id="ARBA00004429"/>
    </source>
</evidence>
<dbReference type="NCBIfam" id="TIGR00786">
    <property type="entry name" value="dctM"/>
    <property type="match status" value="1"/>
</dbReference>
<dbReference type="Pfam" id="PF06808">
    <property type="entry name" value="DctM"/>
    <property type="match status" value="1"/>
</dbReference>
<feature type="transmembrane region" description="Helical" evidence="7">
    <location>
        <begin position="248"/>
        <end position="266"/>
    </location>
</feature>
<feature type="transmembrane region" description="Helical" evidence="7">
    <location>
        <begin position="140"/>
        <end position="164"/>
    </location>
</feature>
<keyword evidence="6 7" id="KW-0472">Membrane</keyword>
<accession>A0A381Z211</accession>
<feature type="transmembrane region" description="Helical" evidence="7">
    <location>
        <begin position="6"/>
        <end position="39"/>
    </location>
</feature>
<evidence type="ECO:0000313" key="9">
    <source>
        <dbReference type="EMBL" id="SVA83219.1"/>
    </source>
</evidence>
<sequence length="436" mass="47436">MPELFLTIFFISILLFFLGSGVWVAISMIAVSSIGMLIFTSRPVGDAMATTIWGTSSSWTLTALPLFVWMGEILFRTKLSENLFKGLAPWMSRLPGGLIHVNVVGCALFAAISGSSAATVATVGKMSIPELRKRNYPEKLLLGSLAGSGTLGLLIPPSIILIIYGVTVQESIAKLFIAGIIPGIMIAIIFMLYVIIWSIINKKEMPTSSEIFSFDDKIKGLKQLLPVILLIVAVIGSIYMGIATATEAASFGVVGALFLSFFQKTLTKETFKLSLLGATKTSCMIAFILAGSSFLSLAMGFTGLPRNLAIWIQEMNLSPYVLIFVLTIFYIILGMFLDGISAVVLTMAIIEPMIRQAGFDMIWFGIFLVVVVEMAQITPPVGFNLFVLQGMAGKDMGYIAKSAFPLFLLMILAVIFIIVFPEIALWLPQQMIQNIN</sequence>
<name>A0A381Z211_9ZZZZ</name>
<dbReference type="PIRSF" id="PIRSF006066">
    <property type="entry name" value="HI0050"/>
    <property type="match status" value="1"/>
</dbReference>
<keyword evidence="3" id="KW-0997">Cell inner membrane</keyword>
<feature type="transmembrane region" description="Helical" evidence="7">
    <location>
        <begin position="176"/>
        <end position="200"/>
    </location>
</feature>
<keyword evidence="2" id="KW-1003">Cell membrane</keyword>
<dbReference type="InterPro" id="IPR010656">
    <property type="entry name" value="DctM"/>
</dbReference>
<evidence type="ECO:0000256" key="3">
    <source>
        <dbReference type="ARBA" id="ARBA00022519"/>
    </source>
</evidence>
<dbReference type="AlphaFoldDB" id="A0A381Z211"/>
<dbReference type="GO" id="GO:0005886">
    <property type="term" value="C:plasma membrane"/>
    <property type="evidence" value="ECO:0007669"/>
    <property type="project" value="UniProtKB-SubCell"/>
</dbReference>
<evidence type="ECO:0000256" key="2">
    <source>
        <dbReference type="ARBA" id="ARBA00022475"/>
    </source>
</evidence>
<comment type="subcellular location">
    <subcellularLocation>
        <location evidence="1">Cell inner membrane</location>
        <topology evidence="1">Multi-pass membrane protein</topology>
    </subcellularLocation>
</comment>
<dbReference type="InterPro" id="IPR004681">
    <property type="entry name" value="TRAP_DctM"/>
</dbReference>
<feature type="transmembrane region" description="Helical" evidence="7">
    <location>
        <begin position="97"/>
        <end position="120"/>
    </location>
</feature>
<dbReference type="PANTHER" id="PTHR33362:SF5">
    <property type="entry name" value="C4-DICARBOXYLATE TRAP TRANSPORTER LARGE PERMEASE PROTEIN DCTM"/>
    <property type="match status" value="1"/>
</dbReference>
<keyword evidence="5 7" id="KW-1133">Transmembrane helix</keyword>
<keyword evidence="4 7" id="KW-0812">Transmembrane</keyword>
<feature type="transmembrane region" description="Helical" evidence="7">
    <location>
        <begin position="403"/>
        <end position="427"/>
    </location>
</feature>
<evidence type="ECO:0000256" key="5">
    <source>
        <dbReference type="ARBA" id="ARBA00022989"/>
    </source>
</evidence>
<dbReference type="GO" id="GO:0022857">
    <property type="term" value="F:transmembrane transporter activity"/>
    <property type="evidence" value="ECO:0007669"/>
    <property type="project" value="TreeGrafter"/>
</dbReference>
<evidence type="ECO:0000256" key="7">
    <source>
        <dbReference type="SAM" id="Phobius"/>
    </source>
</evidence>
<feature type="domain" description="TRAP C4-dicarboxylate transport system permease DctM subunit" evidence="8">
    <location>
        <begin position="13"/>
        <end position="423"/>
    </location>
</feature>
<feature type="transmembrane region" description="Helical" evidence="7">
    <location>
        <begin position="221"/>
        <end position="242"/>
    </location>
</feature>
<protein>
    <recommendedName>
        <fullName evidence="8">TRAP C4-dicarboxylate transport system permease DctM subunit domain-containing protein</fullName>
    </recommendedName>
</protein>
<organism evidence="9">
    <name type="scientific">marine metagenome</name>
    <dbReference type="NCBI Taxonomy" id="408172"/>
    <lineage>
        <taxon>unclassified sequences</taxon>
        <taxon>metagenomes</taxon>
        <taxon>ecological metagenomes</taxon>
    </lineage>
</organism>
<dbReference type="EMBL" id="UINC01019631">
    <property type="protein sequence ID" value="SVA83219.1"/>
    <property type="molecule type" value="Genomic_DNA"/>
</dbReference>
<evidence type="ECO:0000256" key="4">
    <source>
        <dbReference type="ARBA" id="ARBA00022692"/>
    </source>
</evidence>
<feature type="transmembrane region" description="Helical" evidence="7">
    <location>
        <begin position="321"/>
        <end position="350"/>
    </location>
</feature>
<evidence type="ECO:0000256" key="6">
    <source>
        <dbReference type="ARBA" id="ARBA00023136"/>
    </source>
</evidence>
<feature type="transmembrane region" description="Helical" evidence="7">
    <location>
        <begin position="362"/>
        <end position="383"/>
    </location>
</feature>
<reference evidence="9" key="1">
    <citation type="submission" date="2018-05" db="EMBL/GenBank/DDBJ databases">
        <authorList>
            <person name="Lanie J.A."/>
            <person name="Ng W.-L."/>
            <person name="Kazmierczak K.M."/>
            <person name="Andrzejewski T.M."/>
            <person name="Davidsen T.M."/>
            <person name="Wayne K.J."/>
            <person name="Tettelin H."/>
            <person name="Glass J.I."/>
            <person name="Rusch D."/>
            <person name="Podicherti R."/>
            <person name="Tsui H.-C.T."/>
            <person name="Winkler M.E."/>
        </authorList>
    </citation>
    <scope>NUCLEOTIDE SEQUENCE</scope>
</reference>
<gene>
    <name evidence="9" type="ORF">METZ01_LOCUS136073</name>
</gene>
<feature type="transmembrane region" description="Helical" evidence="7">
    <location>
        <begin position="278"/>
        <end position="301"/>
    </location>
</feature>
<dbReference type="PANTHER" id="PTHR33362">
    <property type="entry name" value="SIALIC ACID TRAP TRANSPORTER PERMEASE PROTEIN SIAT-RELATED"/>
    <property type="match status" value="1"/>
</dbReference>